<dbReference type="PIRSF" id="PIRSF017932">
    <property type="entry name" value="Conjugal_transfer_TraB_rhizob"/>
    <property type="match status" value="1"/>
</dbReference>
<proteinExistence type="predicted"/>
<dbReference type="EMBL" id="CP109970">
    <property type="protein sequence ID" value="UYZ11137.1"/>
    <property type="molecule type" value="Genomic_DNA"/>
</dbReference>
<dbReference type="KEGG" id="asal:CFBP5507_25725"/>
<evidence type="ECO:0000313" key="2">
    <source>
        <dbReference type="Proteomes" id="UP000298735"/>
    </source>
</evidence>
<keyword evidence="1" id="KW-0614">Plasmid</keyword>
<dbReference type="InterPro" id="IPR036526">
    <property type="entry name" value="C-N_Hydrolase_sf"/>
</dbReference>
<accession>A0A4Z1QSA3</accession>
<dbReference type="GO" id="GO:0016020">
    <property type="term" value="C:membrane"/>
    <property type="evidence" value="ECO:0007669"/>
    <property type="project" value="InterPro"/>
</dbReference>
<dbReference type="SUPFAM" id="SSF56317">
    <property type="entry name" value="Carbon-nitrogen hydrolase"/>
    <property type="match status" value="1"/>
</dbReference>
<dbReference type="Pfam" id="PF00795">
    <property type="entry name" value="CN_hydrolase"/>
    <property type="match status" value="1"/>
</dbReference>
<name>A0A4Z1QSA3_9HYPH</name>
<organism evidence="1 2">
    <name type="scientific">Agrobacterium salinitolerans</name>
    <dbReference type="NCBI Taxonomy" id="1183413"/>
    <lineage>
        <taxon>Bacteria</taxon>
        <taxon>Pseudomonadati</taxon>
        <taxon>Pseudomonadota</taxon>
        <taxon>Alphaproteobacteria</taxon>
        <taxon>Hyphomicrobiales</taxon>
        <taxon>Rhizobiaceae</taxon>
        <taxon>Rhizobium/Agrobacterium group</taxon>
        <taxon>Agrobacterium</taxon>
    </lineage>
</organism>
<dbReference type="PROSITE" id="PS50263">
    <property type="entry name" value="CN_HYDROLASE"/>
    <property type="match status" value="1"/>
</dbReference>
<dbReference type="InterPro" id="IPR003010">
    <property type="entry name" value="C-N_Hydrolase"/>
</dbReference>
<dbReference type="InterPro" id="IPR016707">
    <property type="entry name" value="Conjugal_tfr_TraB_rhizob"/>
</dbReference>
<dbReference type="NCBIfam" id="NF010398">
    <property type="entry name" value="PRK13825.1-2"/>
    <property type="match status" value="1"/>
</dbReference>
<dbReference type="Gene3D" id="3.60.110.10">
    <property type="entry name" value="Carbon-nitrogen hydrolase"/>
    <property type="match status" value="1"/>
</dbReference>
<dbReference type="PROSITE" id="PS51257">
    <property type="entry name" value="PROKAR_LIPOPROTEIN"/>
    <property type="match status" value="1"/>
</dbReference>
<dbReference type="OrthoDB" id="8206526at2"/>
<protein>
    <submittedName>
        <fullName evidence="1">Conjugal transfer protein TraB</fullName>
    </submittedName>
</protein>
<dbReference type="Proteomes" id="UP000298735">
    <property type="component" value="Plasmid pAtCFBP5507a"/>
</dbReference>
<gene>
    <name evidence="1" type="ORF">CFBP5507_25725</name>
</gene>
<dbReference type="AlphaFoldDB" id="A0A4Z1QSA3"/>
<geneLocation type="plasmid" evidence="1 2">
    <name>pAtCFBP5507a</name>
</geneLocation>
<evidence type="ECO:0000313" key="1">
    <source>
        <dbReference type="EMBL" id="UYZ11137.1"/>
    </source>
</evidence>
<sequence>MSSRWTSMLLIIAAIACGWGGWSGEVLLIPLAMFLPLLWAMATSRSIAGLVAASYFLAASRGLPQGVANFYSADLWPGLLLWVVASASFVIVHAVLWMKPRGESVSGRKVTDAARALRYLIVMVLMALPPFGITGWAHPLTAAGVLFPGWGWWGLVATAILLVLMTGRRWKIAVAVLGGIYAWSATDRTPPKLAPDWVAVDLKKGGTLGRDGSLADQRHLISMVRKAAEAGEDVRVAVLPESALGFWTPTVARVWQEGLHGSNLTVIAGAAVIDPRGYDNVMVAISAGEAEVLYRERMPVPGSMWQPWLRWAGQGGGARAHFFGNPAVEVDGIRIAPLICYEQLIIWPILQSMLNTSDVIVAVGNGWWTGNTSIVAVQKANSLAWARLFDLPIIMAFNT</sequence>
<reference evidence="1" key="1">
    <citation type="submission" date="2022-10" db="EMBL/GenBank/DDBJ databases">
        <title>Complete genome sequence of Agrobacterium salinitolerans CFBP5507.</title>
        <authorList>
            <person name="Tchabashvili S."/>
            <person name="Yen H.-C."/>
            <person name="Haryono M."/>
            <person name="Lin Y.-C."/>
            <person name="Lai E.-M."/>
            <person name="Kuo C.-H."/>
        </authorList>
    </citation>
    <scope>NUCLEOTIDE SEQUENCE</scope>
    <source>
        <strain evidence="1">CFBP5507</strain>
        <plasmid evidence="1">pAtCFBP5507a</plasmid>
    </source>
</reference>